<feature type="transmembrane region" description="Helical" evidence="1">
    <location>
        <begin position="287"/>
        <end position="320"/>
    </location>
</feature>
<dbReference type="EMBL" id="WTYO01000003">
    <property type="protein sequence ID" value="MXO68958.1"/>
    <property type="molecule type" value="Genomic_DNA"/>
</dbReference>
<comment type="caution">
    <text evidence="2">The sequence shown here is derived from an EMBL/GenBank/DDBJ whole genome shotgun (WGS) entry which is preliminary data.</text>
</comment>
<protein>
    <submittedName>
        <fullName evidence="2">DUF3667 domain-containing protein</fullName>
    </submittedName>
</protein>
<feature type="transmembrane region" description="Helical" evidence="1">
    <location>
        <begin position="257"/>
        <end position="275"/>
    </location>
</feature>
<keyword evidence="1" id="KW-0812">Transmembrane</keyword>
<evidence type="ECO:0000313" key="2">
    <source>
        <dbReference type="EMBL" id="MXO68958.1"/>
    </source>
</evidence>
<keyword evidence="1" id="KW-0472">Membrane</keyword>
<accession>A0ABW9UWX3</accession>
<evidence type="ECO:0000256" key="1">
    <source>
        <dbReference type="SAM" id="Phobius"/>
    </source>
</evidence>
<keyword evidence="1" id="KW-1133">Transmembrane helix</keyword>
<dbReference type="InterPro" id="IPR022134">
    <property type="entry name" value="DUF3667"/>
</dbReference>
<dbReference type="Pfam" id="PF12412">
    <property type="entry name" value="DUF3667"/>
    <property type="match status" value="1"/>
</dbReference>
<proteinExistence type="predicted"/>
<keyword evidence="3" id="KW-1185">Reference proteome</keyword>
<organism evidence="2 3">
    <name type="scientific">Pelagerythrobacter marinus</name>
    <dbReference type="NCBI Taxonomy" id="538382"/>
    <lineage>
        <taxon>Bacteria</taxon>
        <taxon>Pseudomonadati</taxon>
        <taxon>Pseudomonadota</taxon>
        <taxon>Alphaproteobacteria</taxon>
        <taxon>Sphingomonadales</taxon>
        <taxon>Erythrobacteraceae</taxon>
        <taxon>Pelagerythrobacter</taxon>
    </lineage>
</organism>
<reference evidence="2 3" key="1">
    <citation type="submission" date="2019-12" db="EMBL/GenBank/DDBJ databases">
        <title>Genomic-based taxomic classification of the family Erythrobacteraceae.</title>
        <authorList>
            <person name="Xu L."/>
        </authorList>
    </citation>
    <scope>NUCLEOTIDE SEQUENCE [LARGE SCALE GENOMIC DNA]</scope>
    <source>
        <strain evidence="2 3">H32</strain>
    </source>
</reference>
<evidence type="ECO:0000313" key="3">
    <source>
        <dbReference type="Proteomes" id="UP000444401"/>
    </source>
</evidence>
<gene>
    <name evidence="2" type="ORF">GRI72_08985</name>
</gene>
<dbReference type="RefSeq" id="WP_160733555.1">
    <property type="nucleotide sequence ID" value="NZ_WTYO01000003.1"/>
</dbReference>
<dbReference type="Proteomes" id="UP000444401">
    <property type="component" value="Unassembled WGS sequence"/>
</dbReference>
<name>A0ABW9UWX3_9SPHN</name>
<feature type="transmembrane region" description="Helical" evidence="1">
    <location>
        <begin position="340"/>
        <end position="366"/>
    </location>
</feature>
<sequence length="368" mass="40071">MAGDIGESVADMATGGLAARALEPRAEGAKAAGATPGSAPGPGGHTREEACLNCGTRLVGSHCHACGQRAHVHRTLSAFVHDLVHGVLHFEGKTWRTLPLLAWRPGRLTREYIDGRRASYVSPIALFLFVVFLSYATFSMLGGGSALGTEVTGMERVREVHAANAERLAELEEERAAVPDEGERAAEIDTRIAALEDDQAGLELVLGEPDNDFATRFASGFERTPLPSGSAVAKAWEKASANPQLTIYKLQTNAYKFSWMLIPLSVPFVWLLFPFSRRFRGYDHTVFATYSITFMIALAAVSSLLFFFGYPSIGGLVLLYAPWHMYRQLREAYGLGRFGAFWRMLALSLFAWIAISLFVTGIAMMAGG</sequence>
<feature type="transmembrane region" description="Helical" evidence="1">
    <location>
        <begin position="120"/>
        <end position="138"/>
    </location>
</feature>